<reference evidence="2" key="1">
    <citation type="journal article" date="2013" name="Genome">
        <title>Draft Genome Sequence of a Thermophilic Member of the Bacillaceae, Anoxybacillus flavithermus Strain Kn10, Isolated from the Kan-nawa Hot Spring in Japan.</title>
        <authorList>
            <person name="Matsutani M."/>
            <person name="Shirakihara Y."/>
            <person name="Imada K."/>
            <person name="Yakushi T."/>
            <person name="Matsushita K."/>
        </authorList>
    </citation>
    <scope>NUCLEOTIDE SEQUENCE [LARGE SCALE GENOMIC DNA]</scope>
    <source>
        <strain evidence="2">NBRC 109594</strain>
    </source>
</reference>
<keyword evidence="1" id="KW-0449">Lipoprotein</keyword>
<dbReference type="EMBL" id="BARH01000022">
    <property type="protein sequence ID" value="GAC91947.1"/>
    <property type="molecule type" value="Genomic_DNA"/>
</dbReference>
<dbReference type="Proteomes" id="UP000013057">
    <property type="component" value="Unassembled WGS sequence"/>
</dbReference>
<dbReference type="AlphaFoldDB" id="R4G726"/>
<dbReference type="PROSITE" id="PS51257">
    <property type="entry name" value="PROKAR_LIPOPROTEIN"/>
    <property type="match status" value="1"/>
</dbReference>
<comment type="caution">
    <text evidence="1">The sequence shown here is derived from an EMBL/GenBank/DDBJ whole genome shotgun (WGS) entry which is preliminary data.</text>
</comment>
<accession>R4G726</accession>
<dbReference type="RefSeq" id="WP_006322836.1">
    <property type="nucleotide sequence ID" value="NZ_BARH01000022.1"/>
</dbReference>
<evidence type="ECO:0000313" key="2">
    <source>
        <dbReference type="Proteomes" id="UP000013057"/>
    </source>
</evidence>
<protein>
    <submittedName>
        <fullName evidence="1">Putative lipoprotein</fullName>
    </submittedName>
</protein>
<organism evidence="1 2">
    <name type="scientific">Anoxybacillus flavithermus NBRC 109594</name>
    <dbReference type="NCBI Taxonomy" id="1315967"/>
    <lineage>
        <taxon>Bacteria</taxon>
        <taxon>Bacillati</taxon>
        <taxon>Bacillota</taxon>
        <taxon>Bacilli</taxon>
        <taxon>Bacillales</taxon>
        <taxon>Anoxybacillaceae</taxon>
        <taxon>Anoxybacillus</taxon>
    </lineage>
</organism>
<name>R4G726_9BACL</name>
<sequence length="172" mass="19820">MKKWLFLIVVFILFGCQQEMNFHSPLYTGGELKIGVVGKAPDVRETNVSFIPLSLEDILQKKFGQFDGVLIMKEHLKEAAEKPYADIYLQSSVPFVFVDSQKVYLAFVDGDLSYEHAHDMKSGDYLVGFYKDTYVGFGLYNNIKNEKTIQDCYSRLFTVLERIKYTGKVEIR</sequence>
<evidence type="ECO:0000313" key="1">
    <source>
        <dbReference type="EMBL" id="GAC91947.1"/>
    </source>
</evidence>
<gene>
    <name evidence="1" type="ORF">KN10_2383</name>
</gene>
<proteinExistence type="predicted"/>